<evidence type="ECO:0000313" key="3">
    <source>
        <dbReference type="EMBL" id="AHZ73691.1"/>
    </source>
</evidence>
<sequence>MKIKSRFTFARLLIAAGFVSAMSGCSFLQIGQSDYSCKGMPDGVTCMSARDVYQLTENENFRQVVEQRQAAKDEAIKEGKTIEEVMPAVSPHIAAGERYVVPKPARDPIPIRSQATVMRIWVAPWESDKGDLNVPGYMYTEIEPRRWEIGTPAPKPTASIRPLESRKAVPPTAQN</sequence>
<dbReference type="AlphaFoldDB" id="A0A024EM94"/>
<dbReference type="RefSeq" id="WP_010466568.1">
    <property type="nucleotide sequence ID" value="NZ_CP005961.1"/>
</dbReference>
<proteinExistence type="predicted"/>
<accession>A0A024EM94</accession>
<dbReference type="Pfam" id="PF09676">
    <property type="entry name" value="TraV"/>
    <property type="match status" value="1"/>
</dbReference>
<dbReference type="NCBIfam" id="TIGR02747">
    <property type="entry name" value="TraV"/>
    <property type="match status" value="1"/>
</dbReference>
<dbReference type="InterPro" id="IPR014118">
    <property type="entry name" value="T4SS_TraV"/>
</dbReference>
<protein>
    <recommendedName>
        <fullName evidence="5">Type IV conjugative transfer system protein TraV</fullName>
    </recommendedName>
</protein>
<dbReference type="KEGG" id="pman:OU5_P0439"/>
<feature type="region of interest" description="Disordered" evidence="1">
    <location>
        <begin position="147"/>
        <end position="175"/>
    </location>
</feature>
<keyword evidence="2" id="KW-0732">Signal</keyword>
<evidence type="ECO:0000313" key="4">
    <source>
        <dbReference type="Proteomes" id="UP000026913"/>
    </source>
</evidence>
<organism evidence="3 4">
    <name type="scientific">Pseudomonas mandelii JR-1</name>
    <dbReference type="NCBI Taxonomy" id="1147786"/>
    <lineage>
        <taxon>Bacteria</taxon>
        <taxon>Pseudomonadati</taxon>
        <taxon>Pseudomonadota</taxon>
        <taxon>Gammaproteobacteria</taxon>
        <taxon>Pseudomonadales</taxon>
        <taxon>Pseudomonadaceae</taxon>
        <taxon>Pseudomonas</taxon>
    </lineage>
</organism>
<evidence type="ECO:0008006" key="5">
    <source>
        <dbReference type="Google" id="ProtNLM"/>
    </source>
</evidence>
<feature type="chain" id="PRO_5001531061" description="Type IV conjugative transfer system protein TraV" evidence="2">
    <location>
        <begin position="22"/>
        <end position="175"/>
    </location>
</feature>
<evidence type="ECO:0000256" key="1">
    <source>
        <dbReference type="SAM" id="MobiDB-lite"/>
    </source>
</evidence>
<feature type="signal peptide" evidence="2">
    <location>
        <begin position="1"/>
        <end position="21"/>
    </location>
</feature>
<dbReference type="PROSITE" id="PS51257">
    <property type="entry name" value="PROKAR_LIPOPROTEIN"/>
    <property type="match status" value="1"/>
</dbReference>
<reference evidence="3 4" key="1">
    <citation type="journal article" date="2012" name="J. Bacteriol.">
        <title>Genome sequence of cold-adapted Pseudomonas mandelii strain JR-1.</title>
        <authorList>
            <person name="Jang S.H."/>
            <person name="Kim J."/>
            <person name="Kim J."/>
            <person name="Hong S."/>
            <person name="Lee C."/>
        </authorList>
    </citation>
    <scope>NUCLEOTIDE SEQUENCE [LARGE SCALE GENOMIC DNA]</scope>
    <source>
        <strain evidence="3 4">JR-1</strain>
        <plasmid evidence="4">Plasmid</plasmid>
    </source>
</reference>
<geneLocation type="plasmid" evidence="4"/>
<dbReference type="EMBL" id="CP005961">
    <property type="protein sequence ID" value="AHZ73691.1"/>
    <property type="molecule type" value="Genomic_DNA"/>
</dbReference>
<dbReference type="Proteomes" id="UP000026913">
    <property type="component" value="Plasmid unnamed"/>
</dbReference>
<dbReference type="HOGENOM" id="CLU_108373_0_0_6"/>
<keyword evidence="3" id="KW-0614">Plasmid</keyword>
<gene>
    <name evidence="3" type="ORF">OU5_P0439</name>
</gene>
<name>A0A024EM94_9PSED</name>
<evidence type="ECO:0000256" key="2">
    <source>
        <dbReference type="SAM" id="SignalP"/>
    </source>
</evidence>
<dbReference type="OrthoDB" id="5298305at2"/>